<dbReference type="InterPro" id="IPR016195">
    <property type="entry name" value="Pol/histidinol_Pase-like"/>
</dbReference>
<dbReference type="GO" id="GO:0004534">
    <property type="term" value="F:5'-3' RNA exonuclease activity"/>
    <property type="evidence" value="ECO:0007669"/>
    <property type="project" value="TreeGrafter"/>
</dbReference>
<dbReference type="AlphaFoldDB" id="A0A1G6IV13"/>
<dbReference type="Proteomes" id="UP000324896">
    <property type="component" value="Unassembled WGS sequence"/>
</dbReference>
<dbReference type="RefSeq" id="WP_149796611.1">
    <property type="nucleotide sequence ID" value="NZ_FMYT01000002.1"/>
</dbReference>
<dbReference type="GO" id="GO:0035312">
    <property type="term" value="F:5'-3' DNA exonuclease activity"/>
    <property type="evidence" value="ECO:0007669"/>
    <property type="project" value="TreeGrafter"/>
</dbReference>
<dbReference type="PANTHER" id="PTHR42924:SF3">
    <property type="entry name" value="POLYMERASE_HISTIDINOL PHOSPHATASE N-TERMINAL DOMAIN-CONTAINING PROTEIN"/>
    <property type="match status" value="1"/>
</dbReference>
<dbReference type="GO" id="GO:0005524">
    <property type="term" value="F:ATP binding"/>
    <property type="evidence" value="ECO:0007669"/>
    <property type="project" value="InterPro"/>
</dbReference>
<evidence type="ECO:0000313" key="2">
    <source>
        <dbReference type="Proteomes" id="UP000324896"/>
    </source>
</evidence>
<dbReference type="EMBL" id="FMYT01000002">
    <property type="protein sequence ID" value="SDC10347.1"/>
    <property type="molecule type" value="Genomic_DNA"/>
</dbReference>
<proteinExistence type="predicted"/>
<dbReference type="Gene3D" id="3.40.50.300">
    <property type="entry name" value="P-loop containing nucleotide triphosphate hydrolases"/>
    <property type="match status" value="1"/>
</dbReference>
<dbReference type="SUPFAM" id="SSF52540">
    <property type="entry name" value="P-loop containing nucleoside triphosphate hydrolases"/>
    <property type="match status" value="1"/>
</dbReference>
<dbReference type="InterPro" id="IPR052018">
    <property type="entry name" value="PHP_domain"/>
</dbReference>
<gene>
    <name evidence="1" type="ORF">SAMN04488597_10294</name>
</gene>
<sequence length="825" mass="96602">MSIHDIIKKQFHNIINADNGSSTFKVDFHIHTFCSNDYEFKDKNYKDVDFKEIEQYGIVNNYFTKKQIETYKKTLKLENEEIKDQIMSSLLINKFIESNLNLAVITDHNTVAAYEKLLIAKNDVDKGNKDSKHLNILPGVEITVSNQKHLIAILDPKNYLDQWRKIKEDINFIGKEGDPKLATTESINNTINIIKSHGGITYLPHLDTYEKRIKELKDQTWIMIFNNPNLDLIGLNNLYHKKHIIEEIKNDNSLSFVTDSDAHQLDKIGTGYAKIKMQFPCYENLKMSIKESSLRINQNFNENKLENMILGIAIKGGFIDNPRKEWELFSFNKDLNCIIGGRGTGKSTLLNYIVQLIEAEVSEKQLNFIGKSDMVLIFIKSNIRYYCLKYKFEKDIDNYDKKVTFPSISKDGLEYKNIKPLLTTYLIDKSDQDIKIKNINKNKVLKELELETYLQTEITNLTKKQHKLNHWFESFIKNHSSFREEFSLINSRLLKQTDDLIRKSPNYFNNEIMKNHIEKLISEIYNIKKEIIDIYKEIVNKLNNILEGKIIIEINLENEKKYLDELEKVLYEKREYDYNRQEEIKNKAINNISIFENINLNKLLDKVYNNETDAIIKMTGFELDYNYKYEDVEREITDITEKEIVNYLIELIREEIQTFLKYIFKNKKTNIKIKLNVNSHSKNNNNNFKSLSNLSYGQKSVAMLTIILEGFTKLGMDIPLIIDQPEDQLDNAYISEHLINNIRKIKGKRQVIFVTHNPNIPISGDAENVFCLKSDGINGWLLKNGSIDKKHILDFIIKTLEGGEEALRLRLNKYSELDLKMIKCK</sequence>
<accession>A0A1G6IV13</accession>
<dbReference type="GO" id="GO:0016887">
    <property type="term" value="F:ATP hydrolysis activity"/>
    <property type="evidence" value="ECO:0007669"/>
    <property type="project" value="InterPro"/>
</dbReference>
<name>A0A1G6IV13_9FIRM</name>
<dbReference type="InterPro" id="IPR027417">
    <property type="entry name" value="P-loop_NTPase"/>
</dbReference>
<dbReference type="SUPFAM" id="SSF89550">
    <property type="entry name" value="PHP domain-like"/>
    <property type="match status" value="1"/>
</dbReference>
<protein>
    <submittedName>
        <fullName evidence="1">Uncharacterized protein</fullName>
    </submittedName>
</protein>
<dbReference type="Gene3D" id="3.20.20.140">
    <property type="entry name" value="Metal-dependent hydrolases"/>
    <property type="match status" value="1"/>
</dbReference>
<organism evidence="1 2">
    <name type="scientific">Halanaerobium congolense</name>
    <dbReference type="NCBI Taxonomy" id="54121"/>
    <lineage>
        <taxon>Bacteria</taxon>
        <taxon>Bacillati</taxon>
        <taxon>Bacillota</taxon>
        <taxon>Clostridia</taxon>
        <taxon>Halanaerobiales</taxon>
        <taxon>Halanaerobiaceae</taxon>
        <taxon>Halanaerobium</taxon>
    </lineage>
</organism>
<dbReference type="PANTHER" id="PTHR42924">
    <property type="entry name" value="EXONUCLEASE"/>
    <property type="match status" value="1"/>
</dbReference>
<reference evidence="1 2" key="1">
    <citation type="submission" date="2016-10" db="EMBL/GenBank/DDBJ databases">
        <authorList>
            <person name="Varghese N."/>
            <person name="Submissions S."/>
        </authorList>
    </citation>
    <scope>NUCLEOTIDE SEQUENCE [LARGE SCALE GENOMIC DNA]</scope>
    <source>
        <strain evidence="1 2">WG10</strain>
    </source>
</reference>
<evidence type="ECO:0000313" key="1">
    <source>
        <dbReference type="EMBL" id="SDC10347.1"/>
    </source>
</evidence>